<keyword evidence="3" id="KW-1185">Reference proteome</keyword>
<reference evidence="2 3" key="1">
    <citation type="journal article" date="2024" name="J. Plant Pathol.">
        <title>Sequence and assembly of the genome of Seiridium unicorne, isolate CBS 538.82, causal agent of cypress canker disease.</title>
        <authorList>
            <person name="Scali E."/>
            <person name="Rocca G.D."/>
            <person name="Danti R."/>
            <person name="Garbelotto M."/>
            <person name="Barberini S."/>
            <person name="Baroncelli R."/>
            <person name="Emiliani G."/>
        </authorList>
    </citation>
    <scope>NUCLEOTIDE SEQUENCE [LARGE SCALE GENOMIC DNA]</scope>
    <source>
        <strain evidence="2 3">BM-138-508</strain>
    </source>
</reference>
<dbReference type="EMBL" id="JARVKF010000409">
    <property type="protein sequence ID" value="KAK9416108.1"/>
    <property type="molecule type" value="Genomic_DNA"/>
</dbReference>
<evidence type="ECO:0000313" key="2">
    <source>
        <dbReference type="EMBL" id="KAK9416108.1"/>
    </source>
</evidence>
<evidence type="ECO:0000256" key="1">
    <source>
        <dbReference type="SAM" id="MobiDB-lite"/>
    </source>
</evidence>
<protein>
    <recommendedName>
        <fullName evidence="4">C2H2-type domain-containing protein</fullName>
    </recommendedName>
</protein>
<feature type="compositionally biased region" description="Basic and acidic residues" evidence="1">
    <location>
        <begin position="174"/>
        <end position="183"/>
    </location>
</feature>
<accession>A0ABR2UN92</accession>
<feature type="compositionally biased region" description="Basic and acidic residues" evidence="1">
    <location>
        <begin position="134"/>
        <end position="155"/>
    </location>
</feature>
<proteinExistence type="predicted"/>
<evidence type="ECO:0000313" key="3">
    <source>
        <dbReference type="Proteomes" id="UP001408356"/>
    </source>
</evidence>
<name>A0ABR2UN92_9PEZI</name>
<organism evidence="2 3">
    <name type="scientific">Seiridium unicorne</name>
    <dbReference type="NCBI Taxonomy" id="138068"/>
    <lineage>
        <taxon>Eukaryota</taxon>
        <taxon>Fungi</taxon>
        <taxon>Dikarya</taxon>
        <taxon>Ascomycota</taxon>
        <taxon>Pezizomycotina</taxon>
        <taxon>Sordariomycetes</taxon>
        <taxon>Xylariomycetidae</taxon>
        <taxon>Amphisphaeriales</taxon>
        <taxon>Sporocadaceae</taxon>
        <taxon>Seiridium</taxon>
    </lineage>
</organism>
<gene>
    <name evidence="2" type="ORF">SUNI508_09881</name>
</gene>
<feature type="region of interest" description="Disordered" evidence="1">
    <location>
        <begin position="134"/>
        <end position="199"/>
    </location>
</feature>
<dbReference type="Proteomes" id="UP001408356">
    <property type="component" value="Unassembled WGS sequence"/>
</dbReference>
<comment type="caution">
    <text evidence="2">The sequence shown here is derived from an EMBL/GenBank/DDBJ whole genome shotgun (WGS) entry which is preliminary data.</text>
</comment>
<feature type="compositionally biased region" description="Acidic residues" evidence="1">
    <location>
        <begin position="156"/>
        <end position="167"/>
    </location>
</feature>
<evidence type="ECO:0008006" key="4">
    <source>
        <dbReference type="Google" id="ProtNLM"/>
    </source>
</evidence>
<sequence>MYRQLLPLVEPNLSHVLLPTYRLTLAKIQMARRRNKTFTKNYEDRYNADGTWTCLTCDTTISGANHNVSSHIANHHQQGAYQANQDASSPARCDDPECKKNKHKYKNWHSFYRHHRAKHDFSGKSAGLKERYKALGRKEKGLSKKSENQRDKEKEKEEEEVASEDELFVPGPDQVRKDFDRDGNQPGPSSGAAQQISVP</sequence>
<feature type="compositionally biased region" description="Polar residues" evidence="1">
    <location>
        <begin position="186"/>
        <end position="199"/>
    </location>
</feature>